<dbReference type="NCBIfam" id="TIGR00306">
    <property type="entry name" value="apgM"/>
    <property type="match status" value="1"/>
</dbReference>
<evidence type="ECO:0000256" key="2">
    <source>
        <dbReference type="ARBA" id="ARBA00002315"/>
    </source>
</evidence>
<dbReference type="Pfam" id="PF10143">
    <property type="entry name" value="PhosphMutase"/>
    <property type="match status" value="1"/>
</dbReference>
<dbReference type="PANTHER" id="PTHR31209">
    <property type="entry name" value="COFACTOR-INDEPENDENT PHOSPHOGLYCERATE MUTASE"/>
    <property type="match status" value="1"/>
</dbReference>
<evidence type="ECO:0000256" key="4">
    <source>
        <dbReference type="ARBA" id="ARBA00005524"/>
    </source>
</evidence>
<evidence type="ECO:0000256" key="3">
    <source>
        <dbReference type="ARBA" id="ARBA00004921"/>
    </source>
</evidence>
<evidence type="ECO:0000256" key="6">
    <source>
        <dbReference type="ARBA" id="ARBA00023235"/>
    </source>
</evidence>
<proteinExistence type="inferred from homology"/>
<dbReference type="InterPro" id="IPR004456">
    <property type="entry name" value="Pglycerate_mutase_ApgM"/>
</dbReference>
<dbReference type="EC" id="5.4.2.12" evidence="8"/>
<dbReference type="InterPro" id="IPR023665">
    <property type="entry name" value="ApgAM_prokaryotes"/>
</dbReference>
<comment type="catalytic activity">
    <reaction evidence="1">
        <text>(2R)-2-phosphoglycerate = (2R)-3-phosphoglycerate</text>
        <dbReference type="Rhea" id="RHEA:15901"/>
        <dbReference type="ChEBI" id="CHEBI:58272"/>
        <dbReference type="ChEBI" id="CHEBI:58289"/>
        <dbReference type="EC" id="5.4.2.12"/>
    </reaction>
</comment>
<keyword evidence="5" id="KW-0324">Glycolysis</keyword>
<protein>
    <submittedName>
        <fullName evidence="8">Cofactor-independent phosphoglycerate mutase</fullName>
        <ecNumber evidence="8">5.4.2.12</ecNumber>
    </submittedName>
</protein>
<dbReference type="GO" id="GO:0006096">
    <property type="term" value="P:glycolytic process"/>
    <property type="evidence" value="ECO:0007669"/>
    <property type="project" value="UniProtKB-KW"/>
</dbReference>
<dbReference type="PANTHER" id="PTHR31209:SF4">
    <property type="entry name" value="2,3-BISPHOSPHOGLYCERATE-INDEPENDENT PHOSPHOGLYCERATE MUTASE"/>
    <property type="match status" value="1"/>
</dbReference>
<dbReference type="PIRSF" id="PIRSF006392">
    <property type="entry name" value="IPGAM_arch"/>
    <property type="match status" value="1"/>
</dbReference>
<dbReference type="NCBIfam" id="NF003242">
    <property type="entry name" value="PRK04200.1"/>
    <property type="match status" value="1"/>
</dbReference>
<dbReference type="Gene3D" id="3.40.720.10">
    <property type="entry name" value="Alkaline Phosphatase, subunit A"/>
    <property type="match status" value="2"/>
</dbReference>
<dbReference type="Pfam" id="PF01676">
    <property type="entry name" value="Metalloenzyme"/>
    <property type="match status" value="1"/>
</dbReference>
<dbReference type="SUPFAM" id="SSF53649">
    <property type="entry name" value="Alkaline phosphatase-like"/>
    <property type="match status" value="1"/>
</dbReference>
<sequence length="402" mass="44086">MKYVVILGDGMADYPVEALGGKTPLQVARKPHIDELSRLGETGLVKTVPDGMKPGSDVANLAVMGYDPQKCYTGRSPLEALSMGVKMADDDIAVRCNLVTLSDEKDYEDKRMLDYSGGEISTSEAALLIAEVQKAFGDELHEFVAGVSYRHCLIRHRSLTGTNYTPPHDISDKPIKGHLPSGRYGEEALALMKASYELLKDHPVNKKRVAEGKRPANSIWLWGEGTRPSLQNFKERWGMQGAVISAVDLVKGIGKGAGMRVIEVKGATGNYDTDFSAKARAAIEALDSGVDYVYIHMEAPDECGHQGDVSHKIYSIEQIDGKVVKYLKEELDGRGGDYSLLIMPDHPTPICLKTHVSDPVPFVLYRKGDKGSGVPYDEENAKKSGIYFNSGEELARHFLRGR</sequence>
<dbReference type="Proteomes" id="UP000824145">
    <property type="component" value="Unassembled WGS sequence"/>
</dbReference>
<evidence type="ECO:0000256" key="5">
    <source>
        <dbReference type="ARBA" id="ARBA00023152"/>
    </source>
</evidence>
<evidence type="ECO:0000313" key="8">
    <source>
        <dbReference type="EMBL" id="HIU63032.1"/>
    </source>
</evidence>
<evidence type="ECO:0000259" key="7">
    <source>
        <dbReference type="Pfam" id="PF01676"/>
    </source>
</evidence>
<evidence type="ECO:0000256" key="1">
    <source>
        <dbReference type="ARBA" id="ARBA00000370"/>
    </source>
</evidence>
<dbReference type="InterPro" id="IPR017850">
    <property type="entry name" value="Alkaline_phosphatase_core_sf"/>
</dbReference>
<dbReference type="InterPro" id="IPR006124">
    <property type="entry name" value="Metalloenzyme"/>
</dbReference>
<dbReference type="AlphaFoldDB" id="A0A9D1MMJ0"/>
<dbReference type="GO" id="GO:0004619">
    <property type="term" value="F:phosphoglycerate mutase activity"/>
    <property type="evidence" value="ECO:0007669"/>
    <property type="project" value="UniProtKB-EC"/>
</dbReference>
<comment type="caution">
    <text evidence="8">The sequence shown here is derived from an EMBL/GenBank/DDBJ whole genome shotgun (WGS) entry which is preliminary data.</text>
</comment>
<organism evidence="8 9">
    <name type="scientific">Candidatus Caccalectryoclostridium excrementigallinarum</name>
    <dbReference type="NCBI Taxonomy" id="2840710"/>
    <lineage>
        <taxon>Bacteria</taxon>
        <taxon>Bacillati</taxon>
        <taxon>Bacillota</taxon>
        <taxon>Clostridia</taxon>
        <taxon>Christensenellales</taxon>
        <taxon>Christensenellaceae</taxon>
        <taxon>Christensenellaceae incertae sedis</taxon>
        <taxon>Candidatus Caccalectryoclostridium</taxon>
    </lineage>
</organism>
<name>A0A9D1MMJ0_9FIRM</name>
<comment type="similarity">
    <text evidence="4">Belongs to the BPG-independent phosphoglycerate mutase family. A-PGAM subfamily.</text>
</comment>
<reference evidence="8" key="2">
    <citation type="journal article" date="2021" name="PeerJ">
        <title>Extensive microbial diversity within the chicken gut microbiome revealed by metagenomics and culture.</title>
        <authorList>
            <person name="Gilroy R."/>
            <person name="Ravi A."/>
            <person name="Getino M."/>
            <person name="Pursley I."/>
            <person name="Horton D.L."/>
            <person name="Alikhan N.F."/>
            <person name="Baker D."/>
            <person name="Gharbi K."/>
            <person name="Hall N."/>
            <person name="Watson M."/>
            <person name="Adriaenssens E.M."/>
            <person name="Foster-Nyarko E."/>
            <person name="Jarju S."/>
            <person name="Secka A."/>
            <person name="Antonio M."/>
            <person name="Oren A."/>
            <person name="Chaudhuri R.R."/>
            <person name="La Ragione R."/>
            <person name="Hildebrand F."/>
            <person name="Pallen M.J."/>
        </authorList>
    </citation>
    <scope>NUCLEOTIDE SEQUENCE</scope>
    <source>
        <strain evidence="8">9366</strain>
    </source>
</reference>
<dbReference type="EMBL" id="DVNJ01000024">
    <property type="protein sequence ID" value="HIU63032.1"/>
    <property type="molecule type" value="Genomic_DNA"/>
</dbReference>
<accession>A0A9D1MMJ0</accession>
<evidence type="ECO:0000313" key="9">
    <source>
        <dbReference type="Proteomes" id="UP000824145"/>
    </source>
</evidence>
<comment type="pathway">
    <text evidence="3">Carbohydrate degradation.</text>
</comment>
<dbReference type="NCBIfam" id="TIGR02535">
    <property type="entry name" value="hyp_Hser_kinase"/>
    <property type="match status" value="1"/>
</dbReference>
<gene>
    <name evidence="8" type="ORF">IAB07_04635</name>
</gene>
<keyword evidence="6 8" id="KW-0413">Isomerase</keyword>
<dbReference type="GO" id="GO:0046872">
    <property type="term" value="F:metal ion binding"/>
    <property type="evidence" value="ECO:0007669"/>
    <property type="project" value="InterPro"/>
</dbReference>
<comment type="function">
    <text evidence="2">Catalyzes the interconversion of 2-phosphoglycerate and 3-phosphoglycerate.</text>
</comment>
<dbReference type="CDD" id="cd16011">
    <property type="entry name" value="iPGM_like"/>
    <property type="match status" value="1"/>
</dbReference>
<feature type="domain" description="Metalloenzyme" evidence="7">
    <location>
        <begin position="1"/>
        <end position="380"/>
    </location>
</feature>
<reference evidence="8" key="1">
    <citation type="submission" date="2020-10" db="EMBL/GenBank/DDBJ databases">
        <authorList>
            <person name="Gilroy R."/>
        </authorList>
    </citation>
    <scope>NUCLEOTIDE SEQUENCE</scope>
    <source>
        <strain evidence="8">9366</strain>
    </source>
</reference>